<evidence type="ECO:0000256" key="3">
    <source>
        <dbReference type="ARBA" id="ARBA00008184"/>
    </source>
</evidence>
<evidence type="ECO:0000256" key="6">
    <source>
        <dbReference type="ARBA" id="ARBA00022763"/>
    </source>
</evidence>
<dbReference type="SUPFAM" id="SSF52141">
    <property type="entry name" value="Uracil-DNA glycosylase-like"/>
    <property type="match status" value="1"/>
</dbReference>
<dbReference type="Gene3D" id="3.40.470.10">
    <property type="entry name" value="Uracil-DNA glycosylase-like domain"/>
    <property type="match status" value="1"/>
</dbReference>
<dbReference type="Pfam" id="PF03167">
    <property type="entry name" value="UDG"/>
    <property type="match status" value="1"/>
</dbReference>
<reference evidence="14" key="1">
    <citation type="submission" date="2021-03" db="EMBL/GenBank/DDBJ databases">
        <title>Acanthopleuribacteraceae sp. M133.</title>
        <authorList>
            <person name="Wang G."/>
        </authorList>
    </citation>
    <scope>NUCLEOTIDE SEQUENCE</scope>
    <source>
        <strain evidence="14">M133</strain>
    </source>
</reference>
<keyword evidence="7 9" id="KW-0378">Hydrolase</keyword>
<dbReference type="PROSITE" id="PS00130">
    <property type="entry name" value="U_DNA_GLYCOSYLASE"/>
    <property type="match status" value="1"/>
</dbReference>
<evidence type="ECO:0000256" key="2">
    <source>
        <dbReference type="ARBA" id="ARBA00002631"/>
    </source>
</evidence>
<dbReference type="NCBIfam" id="NF003588">
    <property type="entry name" value="PRK05254.1-1"/>
    <property type="match status" value="1"/>
</dbReference>
<dbReference type="AlphaFoldDB" id="A0A8A4TWQ9"/>
<keyword evidence="14" id="KW-0326">Glycosidase</keyword>
<dbReference type="PANTHER" id="PTHR11264:SF0">
    <property type="entry name" value="URACIL-DNA GLYCOSYLASE"/>
    <property type="match status" value="1"/>
</dbReference>
<dbReference type="Proteomes" id="UP000663929">
    <property type="component" value="Chromosome"/>
</dbReference>
<evidence type="ECO:0000256" key="7">
    <source>
        <dbReference type="ARBA" id="ARBA00022801"/>
    </source>
</evidence>
<evidence type="ECO:0000256" key="12">
    <source>
        <dbReference type="SAM" id="MobiDB-lite"/>
    </source>
</evidence>
<dbReference type="NCBIfam" id="NF003589">
    <property type="entry name" value="PRK05254.1-2"/>
    <property type="match status" value="1"/>
</dbReference>
<organism evidence="14 15">
    <name type="scientific">Sulfidibacter corallicola</name>
    <dbReference type="NCBI Taxonomy" id="2818388"/>
    <lineage>
        <taxon>Bacteria</taxon>
        <taxon>Pseudomonadati</taxon>
        <taxon>Acidobacteriota</taxon>
        <taxon>Holophagae</taxon>
        <taxon>Acanthopleuribacterales</taxon>
        <taxon>Acanthopleuribacteraceae</taxon>
        <taxon>Sulfidibacter</taxon>
    </lineage>
</organism>
<dbReference type="EMBL" id="CP071793">
    <property type="protein sequence ID" value="QTD54396.1"/>
    <property type="molecule type" value="Genomic_DNA"/>
</dbReference>
<dbReference type="InterPro" id="IPR018085">
    <property type="entry name" value="Ura-DNA_Glyclase_AS"/>
</dbReference>
<dbReference type="SMART" id="SM00986">
    <property type="entry name" value="UDG"/>
    <property type="match status" value="1"/>
</dbReference>
<dbReference type="NCBIfam" id="NF003591">
    <property type="entry name" value="PRK05254.1-4"/>
    <property type="match status" value="1"/>
</dbReference>
<dbReference type="InterPro" id="IPR005122">
    <property type="entry name" value="Uracil-DNA_glycosylase-like"/>
</dbReference>
<comment type="catalytic activity">
    <reaction evidence="1 9 11">
        <text>Hydrolyzes single-stranded DNA or mismatched double-stranded DNA and polynucleotides, releasing free uracil.</text>
        <dbReference type="EC" id="3.2.2.27"/>
    </reaction>
</comment>
<comment type="function">
    <text evidence="2 9 11">Excises uracil residues from the DNA which can arise as a result of misincorporation of dUMP residues by DNA polymerase or due to deamination of cytosine.</text>
</comment>
<dbReference type="GO" id="GO:0004844">
    <property type="term" value="F:uracil DNA N-glycosylase activity"/>
    <property type="evidence" value="ECO:0007669"/>
    <property type="project" value="UniProtKB-UniRule"/>
</dbReference>
<dbReference type="CDD" id="cd10027">
    <property type="entry name" value="UDG-F1-like"/>
    <property type="match status" value="1"/>
</dbReference>
<feature type="active site" description="Proton acceptor" evidence="9 10">
    <location>
        <position position="122"/>
    </location>
</feature>
<evidence type="ECO:0000256" key="8">
    <source>
        <dbReference type="ARBA" id="ARBA00023204"/>
    </source>
</evidence>
<dbReference type="NCBIfam" id="TIGR00628">
    <property type="entry name" value="ung"/>
    <property type="match status" value="1"/>
</dbReference>
<proteinExistence type="inferred from homology"/>
<dbReference type="GO" id="GO:0005737">
    <property type="term" value="C:cytoplasm"/>
    <property type="evidence" value="ECO:0007669"/>
    <property type="project" value="UniProtKB-SubCell"/>
</dbReference>
<dbReference type="FunFam" id="3.40.470.10:FF:000001">
    <property type="entry name" value="Uracil-DNA glycosylase"/>
    <property type="match status" value="1"/>
</dbReference>
<accession>A0A8A4TWQ9</accession>
<keyword evidence="15" id="KW-1185">Reference proteome</keyword>
<evidence type="ECO:0000313" key="15">
    <source>
        <dbReference type="Proteomes" id="UP000663929"/>
    </source>
</evidence>
<comment type="similarity">
    <text evidence="3 9 11">Belongs to the uracil-DNA glycosylase (UDG) superfamily. UNG family.</text>
</comment>
<evidence type="ECO:0000256" key="11">
    <source>
        <dbReference type="RuleBase" id="RU003780"/>
    </source>
</evidence>
<protein>
    <recommendedName>
        <fullName evidence="5 9">Uracil-DNA glycosylase</fullName>
        <shortName evidence="9">UDG</shortName>
        <ecNumber evidence="4 9">3.2.2.27</ecNumber>
    </recommendedName>
</protein>
<keyword evidence="9" id="KW-0963">Cytoplasm</keyword>
<dbReference type="EC" id="3.2.2.27" evidence="4 9"/>
<feature type="domain" description="Uracil-DNA glycosylase-like" evidence="13">
    <location>
        <begin position="107"/>
        <end position="267"/>
    </location>
</feature>
<keyword evidence="6 9" id="KW-0227">DNA damage</keyword>
<dbReference type="SMART" id="SM00987">
    <property type="entry name" value="UreE_C"/>
    <property type="match status" value="1"/>
</dbReference>
<gene>
    <name evidence="9 14" type="primary">ung</name>
    <name evidence="14" type="ORF">J3U87_14015</name>
</gene>
<dbReference type="InterPro" id="IPR036895">
    <property type="entry name" value="Uracil-DNA_glycosylase-like_sf"/>
</dbReference>
<name>A0A8A4TWQ9_SULCO</name>
<dbReference type="KEGG" id="scor:J3U87_14015"/>
<dbReference type="GO" id="GO:0097510">
    <property type="term" value="P:base-excision repair, AP site formation via deaminated base removal"/>
    <property type="evidence" value="ECO:0007669"/>
    <property type="project" value="TreeGrafter"/>
</dbReference>
<evidence type="ECO:0000256" key="1">
    <source>
        <dbReference type="ARBA" id="ARBA00001400"/>
    </source>
</evidence>
<dbReference type="PANTHER" id="PTHR11264">
    <property type="entry name" value="URACIL-DNA GLYCOSYLASE"/>
    <property type="match status" value="1"/>
</dbReference>
<dbReference type="NCBIfam" id="NF003592">
    <property type="entry name" value="PRK05254.1-5"/>
    <property type="match status" value="1"/>
</dbReference>
<comment type="subcellular location">
    <subcellularLocation>
        <location evidence="9">Cytoplasm</location>
    </subcellularLocation>
</comment>
<dbReference type="InterPro" id="IPR002043">
    <property type="entry name" value="UDG_fam1"/>
</dbReference>
<evidence type="ECO:0000256" key="4">
    <source>
        <dbReference type="ARBA" id="ARBA00012030"/>
    </source>
</evidence>
<evidence type="ECO:0000256" key="10">
    <source>
        <dbReference type="PROSITE-ProRule" id="PRU10072"/>
    </source>
</evidence>
<dbReference type="HAMAP" id="MF_00148">
    <property type="entry name" value="UDG"/>
    <property type="match status" value="1"/>
</dbReference>
<evidence type="ECO:0000256" key="5">
    <source>
        <dbReference type="ARBA" id="ARBA00018429"/>
    </source>
</evidence>
<evidence type="ECO:0000256" key="9">
    <source>
        <dbReference type="HAMAP-Rule" id="MF_00148"/>
    </source>
</evidence>
<feature type="region of interest" description="Disordered" evidence="12">
    <location>
        <begin position="1"/>
        <end position="29"/>
    </location>
</feature>
<evidence type="ECO:0000259" key="13">
    <source>
        <dbReference type="SMART" id="SM00986"/>
    </source>
</evidence>
<keyword evidence="8 9" id="KW-0234">DNA repair</keyword>
<sequence length="281" mass="31146">MEDRAVPTRRPSVSGRDGDDPEKTLGQAGCTGAQSLVRFAVLRKTPSWSKDLTEEETKRPQLEESWLEALGDEFQKPYMAQLKAFLVEEKKRYRVYPPGPLMFNALNTTPFHEVKVVLLGQDPYHGPNQAHGLCFSVNRGIPVPPSLRNMYAELEQSLGIPPAAHGDLSHWAKQGVLMLNTTLSVRAGQAKSHAGRGWETFTDRIIDVLNENREGLVFVLWGRHAGSKAGRIDSDKHLILGAPHPSPLSAHSGFFGCGHFAAINHHLERRGDTPIDWQLPA</sequence>
<evidence type="ECO:0000313" key="14">
    <source>
        <dbReference type="EMBL" id="QTD54396.1"/>
    </source>
</evidence>